<gene>
    <name evidence="4" type="ORF">M998_1399</name>
</gene>
<feature type="domain" description="BON" evidence="3">
    <location>
        <begin position="124"/>
        <end position="191"/>
    </location>
</feature>
<organism evidence="4 5">
    <name type="scientific">Providencia heimbachae ATCC 35613</name>
    <dbReference type="NCBI Taxonomy" id="1354272"/>
    <lineage>
        <taxon>Bacteria</taxon>
        <taxon>Pseudomonadati</taxon>
        <taxon>Pseudomonadota</taxon>
        <taxon>Gammaproteobacteria</taxon>
        <taxon>Enterobacterales</taxon>
        <taxon>Morganellaceae</taxon>
        <taxon>Providencia</taxon>
    </lineage>
</organism>
<evidence type="ECO:0000256" key="2">
    <source>
        <dbReference type="SAM" id="SignalP"/>
    </source>
</evidence>
<dbReference type="PATRIC" id="fig|1354272.4.peg.1419"/>
<evidence type="ECO:0000259" key="3">
    <source>
        <dbReference type="PROSITE" id="PS50914"/>
    </source>
</evidence>
<feature type="signal peptide" evidence="2">
    <location>
        <begin position="1"/>
        <end position="17"/>
    </location>
</feature>
<dbReference type="Proteomes" id="UP000078224">
    <property type="component" value="Unassembled WGS sequence"/>
</dbReference>
<name>A0A1B7JXV4_9GAMM</name>
<dbReference type="PROSITE" id="PS51257">
    <property type="entry name" value="PROKAR_LIPOPROTEIN"/>
    <property type="match status" value="1"/>
</dbReference>
<dbReference type="InterPro" id="IPR007055">
    <property type="entry name" value="BON_dom"/>
</dbReference>
<proteinExistence type="predicted"/>
<evidence type="ECO:0000313" key="4">
    <source>
        <dbReference type="EMBL" id="OAT52720.1"/>
    </source>
</evidence>
<dbReference type="PANTHER" id="PTHR34606">
    <property type="entry name" value="BON DOMAIN-CONTAINING PROTEIN"/>
    <property type="match status" value="1"/>
</dbReference>
<comment type="caution">
    <text evidence="4">The sequence shown here is derived from an EMBL/GenBank/DDBJ whole genome shotgun (WGS) entry which is preliminary data.</text>
</comment>
<keyword evidence="1 2" id="KW-0732">Signal</keyword>
<dbReference type="EMBL" id="LXEW01000021">
    <property type="protein sequence ID" value="OAT52720.1"/>
    <property type="molecule type" value="Genomic_DNA"/>
</dbReference>
<dbReference type="NCBIfam" id="NF008247">
    <property type="entry name" value="PRK11023.1"/>
    <property type="match status" value="1"/>
</dbReference>
<evidence type="ECO:0000256" key="1">
    <source>
        <dbReference type="ARBA" id="ARBA00022729"/>
    </source>
</evidence>
<reference evidence="4 5" key="1">
    <citation type="submission" date="2016-04" db="EMBL/GenBank/DDBJ databases">
        <title>ATOL: Assembling a taxonomically balanced genome-scale reconstruction of the evolutionary history of the Enterobacteriaceae.</title>
        <authorList>
            <person name="Plunkett G.III."/>
            <person name="Neeno-Eckwall E.C."/>
            <person name="Glasner J.D."/>
            <person name="Perna N.T."/>
        </authorList>
    </citation>
    <scope>NUCLEOTIDE SEQUENCE [LARGE SCALE GENOMIC DNA]</scope>
    <source>
        <strain evidence="4 5">ATCC 35613</strain>
    </source>
</reference>
<dbReference type="SMART" id="SM00749">
    <property type="entry name" value="BON"/>
    <property type="match status" value="2"/>
</dbReference>
<dbReference type="AlphaFoldDB" id="A0A1B7JXV4"/>
<dbReference type="InterPro" id="IPR014004">
    <property type="entry name" value="Transpt-assoc_nodulatn_dom_bac"/>
</dbReference>
<sequence length="191" mass="20044">MRLIPIFAILFSTVLLQGCIGAAVVGSAAVATKSASDPRSVGQQVDDGTLEARVSGQLNKDKDITSKARIIATAYKGNVLLTGQSPDAAWAERAKQIASNVEGTSAVYNEVRNGEPVDLGTASKDTWLTTKVKSKILASDSVKSGSVKVITENGEVFLLGVLTRQEADAAAKIASETDGVRRVTTAFTYLN</sequence>
<protein>
    <submittedName>
        <fullName evidence="4">Hemolysin</fullName>
    </submittedName>
</protein>
<feature type="domain" description="BON" evidence="3">
    <location>
        <begin position="46"/>
        <end position="115"/>
    </location>
</feature>
<dbReference type="RefSeq" id="WP_068440893.1">
    <property type="nucleotide sequence ID" value="NZ_LXEW01000021.1"/>
</dbReference>
<dbReference type="Pfam" id="PF04972">
    <property type="entry name" value="BON"/>
    <property type="match status" value="2"/>
</dbReference>
<dbReference type="PROSITE" id="PS50914">
    <property type="entry name" value="BON"/>
    <property type="match status" value="2"/>
</dbReference>
<keyword evidence="5" id="KW-1185">Reference proteome</keyword>
<accession>A0A1B7JXV4</accession>
<dbReference type="PANTHER" id="PTHR34606:SF4">
    <property type="entry name" value="OUTER MEMBRANE LIPOPROTEIN DOLP"/>
    <property type="match status" value="1"/>
</dbReference>
<evidence type="ECO:0000313" key="5">
    <source>
        <dbReference type="Proteomes" id="UP000078224"/>
    </source>
</evidence>
<dbReference type="InterPro" id="IPR051686">
    <property type="entry name" value="Lipoprotein_DolP"/>
</dbReference>
<feature type="chain" id="PRO_5008595650" evidence="2">
    <location>
        <begin position="18"/>
        <end position="191"/>
    </location>
</feature>
<dbReference type="OrthoDB" id="9783990at2"/>